<sequence length="59" mass="7110">MIKMKWYKSIEFWLGVLIMLAFFQMFFVETFSFMWWSGLISSIVGMLLLFNVFGKLNIK</sequence>
<dbReference type="EMBL" id="AZEZ01000013">
    <property type="protein sequence ID" value="KRL45403.1"/>
    <property type="molecule type" value="Genomic_DNA"/>
</dbReference>
<name>A0A0R1QVN2_9LACO</name>
<proteinExistence type="predicted"/>
<organism evidence="2 3">
    <name type="scientific">Companilactobacillus mindensis DSM 14500</name>
    <dbReference type="NCBI Taxonomy" id="1423770"/>
    <lineage>
        <taxon>Bacteria</taxon>
        <taxon>Bacillati</taxon>
        <taxon>Bacillota</taxon>
        <taxon>Bacilli</taxon>
        <taxon>Lactobacillales</taxon>
        <taxon>Lactobacillaceae</taxon>
        <taxon>Companilactobacillus</taxon>
    </lineage>
</organism>
<evidence type="ECO:0000313" key="3">
    <source>
        <dbReference type="Proteomes" id="UP000050872"/>
    </source>
</evidence>
<accession>A0A0R1QVN2</accession>
<keyword evidence="1" id="KW-0472">Membrane</keyword>
<dbReference type="PATRIC" id="fig|1423770.3.peg.325"/>
<reference evidence="2 3" key="1">
    <citation type="journal article" date="2015" name="Genome Announc.">
        <title>Expanding the biotechnology potential of lactobacilli through comparative genomics of 213 strains and associated genera.</title>
        <authorList>
            <person name="Sun Z."/>
            <person name="Harris H.M."/>
            <person name="McCann A."/>
            <person name="Guo C."/>
            <person name="Argimon S."/>
            <person name="Zhang W."/>
            <person name="Yang X."/>
            <person name="Jeffery I.B."/>
            <person name="Cooney J.C."/>
            <person name="Kagawa T.F."/>
            <person name="Liu W."/>
            <person name="Song Y."/>
            <person name="Salvetti E."/>
            <person name="Wrobel A."/>
            <person name="Rasinkangas P."/>
            <person name="Parkhill J."/>
            <person name="Rea M.C."/>
            <person name="O'Sullivan O."/>
            <person name="Ritari J."/>
            <person name="Douillard F.P."/>
            <person name="Paul Ross R."/>
            <person name="Yang R."/>
            <person name="Briner A.E."/>
            <person name="Felis G.E."/>
            <person name="de Vos W.M."/>
            <person name="Barrangou R."/>
            <person name="Klaenhammer T.R."/>
            <person name="Caufield P.W."/>
            <person name="Cui Y."/>
            <person name="Zhang H."/>
            <person name="O'Toole P.W."/>
        </authorList>
    </citation>
    <scope>NUCLEOTIDE SEQUENCE [LARGE SCALE GENOMIC DNA]</scope>
    <source>
        <strain evidence="2 3">DSM 14500</strain>
    </source>
</reference>
<dbReference type="Proteomes" id="UP000050872">
    <property type="component" value="Unassembled WGS sequence"/>
</dbReference>
<gene>
    <name evidence="2" type="ORF">FD29_GL000322</name>
</gene>
<dbReference type="AlphaFoldDB" id="A0A0R1QVN2"/>
<comment type="caution">
    <text evidence="2">The sequence shown here is derived from an EMBL/GenBank/DDBJ whole genome shotgun (WGS) entry which is preliminary data.</text>
</comment>
<keyword evidence="3" id="KW-1185">Reference proteome</keyword>
<evidence type="ECO:0000313" key="2">
    <source>
        <dbReference type="EMBL" id="KRL45403.1"/>
    </source>
</evidence>
<evidence type="ECO:0000256" key="1">
    <source>
        <dbReference type="SAM" id="Phobius"/>
    </source>
</evidence>
<keyword evidence="1" id="KW-0812">Transmembrane</keyword>
<keyword evidence="1" id="KW-1133">Transmembrane helix</keyword>
<feature type="transmembrane region" description="Helical" evidence="1">
    <location>
        <begin position="34"/>
        <end position="53"/>
    </location>
</feature>
<feature type="transmembrane region" description="Helical" evidence="1">
    <location>
        <begin position="12"/>
        <end position="28"/>
    </location>
</feature>
<protein>
    <submittedName>
        <fullName evidence="2">Uncharacterized protein</fullName>
    </submittedName>
</protein>